<evidence type="ECO:0000256" key="4">
    <source>
        <dbReference type="ARBA" id="ARBA00022502"/>
    </source>
</evidence>
<feature type="transmembrane region" description="Helical" evidence="11">
    <location>
        <begin position="159"/>
        <end position="180"/>
    </location>
</feature>
<dbReference type="Pfam" id="PF01663">
    <property type="entry name" value="Phosphodiest"/>
    <property type="match status" value="1"/>
</dbReference>
<dbReference type="InterPro" id="IPR037674">
    <property type="entry name" value="PIG-G_N"/>
</dbReference>
<dbReference type="Proteomes" id="UP000054826">
    <property type="component" value="Unassembled WGS sequence"/>
</dbReference>
<dbReference type="InterPro" id="IPR002591">
    <property type="entry name" value="Phosphodiest/P_Trfase"/>
</dbReference>
<feature type="transmembrane region" description="Helical" evidence="11">
    <location>
        <begin position="606"/>
        <end position="626"/>
    </location>
</feature>
<sequence>MINTDTITNTTRQRTYTEISSIHTTSYYSTDLKHRLYITGGGPPRRQVTGPQHWYIAGGWLPGHLSVVRAGFLTMDKNSGASRAAWLDAISYSFRKCDHRFGDTVTLLNRQNSSVHPKMSNCTSIKNFRKAITIFGSIAYSPCSYFCSVWVSFLMKLAIYLRVSCIIALISLTGFLWEFLEVRFDGTQEPVGNFEKDHICEKISVNNISEASVDKIVLIVVDAFRNEFFNSQPENFPFITSMMKQNCGLPYTAKVHMPTVTLPRIKVQFYYFVLFSKTLISGSIPSYIDLLYNIGSTEYKFNKDNIIARLKAAGNNIVFYGDETWIRLFPKSFLRSDGTKSLIVGDFKEVDNNVTRWIDFEMANDDWSLMILHYLGLDHIGHSLGDKSPLIPVKLEEMDLIAKKIYKALNQKSNNFLIVVTADHGMSDGGSHGDASDFELYVPLLFLSPKLSAQNTSKVVRQVDLAPTLALLFKLPVPTTSVGFLLPGLIDQLMPTKNDICLAYLLNLCQLQTVSQAQFQKNISDAIMSTGEECHAHSTSGCPVKDCSEKMLENLLGIYDNIRERNQQSDSSFNLFWMVLPIFGMMISVFLLCICIFNIQHIRPTNLLVVVVFWAQVASLASSSYIENEFYVWKYSFIFMMTFSLFTDVPNRRKDFAVISTAIVLTLNRVTENALFYYVKPAQVGNCFELFTGIVIQISLPILCGIFVLIRMRLYSSRLFTRRILILFNFIFAAFHRLFVTTPSRIVYALCMSLLLVECSASSVTVCILCVGCVLLSATYIGVYMLLLLEELFLAVTQKFMRRRIDFRTVLYHIFARYSFFALGNSNSLSTLNMSAAFTGVNGYSLIVNGILLTLHTFLGPITVWSLYYRAQNTQQRMHTLPLIVWLHVVPLLFYMIVITWLRHHLFIWSVFAPKLFYLAAENIICLVLALFVSYFIYP</sequence>
<keyword evidence="6 11" id="KW-0812">Transmembrane</keyword>
<evidence type="ECO:0000256" key="2">
    <source>
        <dbReference type="ARBA" id="ARBA00004687"/>
    </source>
</evidence>
<dbReference type="Pfam" id="PF19316">
    <property type="entry name" value="PIGO_PIGG"/>
    <property type="match status" value="1"/>
</dbReference>
<keyword evidence="8 11" id="KW-1133">Transmembrane helix</keyword>
<dbReference type="SUPFAM" id="SSF53649">
    <property type="entry name" value="Alkaline phosphatase-like"/>
    <property type="match status" value="1"/>
</dbReference>
<comment type="subcellular location">
    <subcellularLocation>
        <location evidence="1">Endoplasmic reticulum membrane</location>
        <topology evidence="1">Multi-pass membrane protein</topology>
    </subcellularLocation>
</comment>
<keyword evidence="10" id="KW-0325">Glycoprotein</keyword>
<comment type="pathway">
    <text evidence="2">Glycolipid biosynthesis; glycosylphosphatidylinositol-anchor biosynthesis.</text>
</comment>
<dbReference type="GO" id="GO:0051267">
    <property type="term" value="F:CP2 mannose-ethanolamine phosphotransferase activity"/>
    <property type="evidence" value="ECO:0007669"/>
    <property type="project" value="TreeGrafter"/>
</dbReference>
<accession>A0A0V1JMR4</accession>
<dbReference type="Gene3D" id="3.40.720.10">
    <property type="entry name" value="Alkaline Phosphatase, subunit A"/>
    <property type="match status" value="1"/>
</dbReference>
<keyword evidence="9 11" id="KW-0472">Membrane</keyword>
<evidence type="ECO:0000256" key="7">
    <source>
        <dbReference type="ARBA" id="ARBA00022824"/>
    </source>
</evidence>
<evidence type="ECO:0000256" key="1">
    <source>
        <dbReference type="ARBA" id="ARBA00004477"/>
    </source>
</evidence>
<feature type="transmembrane region" description="Helical" evidence="11">
    <location>
        <begin position="656"/>
        <end position="678"/>
    </location>
</feature>
<name>A0A0V1JMR4_TRIPS</name>
<protein>
    <submittedName>
        <fullName evidence="13">GPI ethanolamine phosphate transferase 2</fullName>
    </submittedName>
</protein>
<reference evidence="13 14" key="1">
    <citation type="submission" date="2015-01" db="EMBL/GenBank/DDBJ databases">
        <title>Evolution of Trichinella species and genotypes.</title>
        <authorList>
            <person name="Korhonen P.K."/>
            <person name="Edoardo P."/>
            <person name="Giuseppe L.R."/>
            <person name="Gasser R.B."/>
        </authorList>
    </citation>
    <scope>NUCLEOTIDE SEQUENCE [LARGE SCALE GENOMIC DNA]</scope>
    <source>
        <strain evidence="13">ISS176</strain>
    </source>
</reference>
<feature type="transmembrane region" description="Helical" evidence="11">
    <location>
        <begin position="724"/>
        <end position="740"/>
    </location>
</feature>
<gene>
    <name evidence="13" type="primary">las21</name>
    <name evidence="13" type="ORF">T4C_840</name>
</gene>
<dbReference type="InterPro" id="IPR045687">
    <property type="entry name" value="PIGG/GPI7_C"/>
</dbReference>
<feature type="domain" description="GPI ethanolamine phosphate transferase 2 C-terminal" evidence="12">
    <location>
        <begin position="778"/>
        <end position="924"/>
    </location>
</feature>
<dbReference type="UniPathway" id="UPA00196"/>
<keyword evidence="4" id="KW-0337">GPI-anchor biosynthesis</keyword>
<dbReference type="PANTHER" id="PTHR23072:SF0">
    <property type="entry name" value="GPI ETHANOLAMINE PHOSPHATE TRANSFERASE 2"/>
    <property type="match status" value="1"/>
</dbReference>
<evidence type="ECO:0000256" key="6">
    <source>
        <dbReference type="ARBA" id="ARBA00022692"/>
    </source>
</evidence>
<dbReference type="GO" id="GO:0005789">
    <property type="term" value="C:endoplasmic reticulum membrane"/>
    <property type="evidence" value="ECO:0007669"/>
    <property type="project" value="UniProtKB-SubCell"/>
</dbReference>
<dbReference type="CDD" id="cd16024">
    <property type="entry name" value="GPI_EPT_2"/>
    <property type="match status" value="1"/>
</dbReference>
<evidence type="ECO:0000256" key="9">
    <source>
        <dbReference type="ARBA" id="ARBA00023136"/>
    </source>
</evidence>
<feature type="transmembrane region" description="Helical" evidence="11">
    <location>
        <begin position="632"/>
        <end position="649"/>
    </location>
</feature>
<feature type="transmembrane region" description="Helical" evidence="11">
    <location>
        <begin position="575"/>
        <end position="599"/>
    </location>
</feature>
<feature type="transmembrane region" description="Helical" evidence="11">
    <location>
        <begin position="810"/>
        <end position="826"/>
    </location>
</feature>
<comment type="similarity">
    <text evidence="3">Belongs to the PIGG/PIGN/PIGO family. PIGG subfamily.</text>
</comment>
<evidence type="ECO:0000256" key="3">
    <source>
        <dbReference type="ARBA" id="ARBA00005315"/>
    </source>
</evidence>
<comment type="caution">
    <text evidence="13">The sequence shown here is derived from an EMBL/GenBank/DDBJ whole genome shotgun (WGS) entry which is preliminary data.</text>
</comment>
<dbReference type="InterPro" id="IPR017850">
    <property type="entry name" value="Alkaline_phosphatase_core_sf"/>
</dbReference>
<dbReference type="PANTHER" id="PTHR23072">
    <property type="entry name" value="PHOSPHATIDYLINOSITOL GLYCAN-RELATED"/>
    <property type="match status" value="1"/>
</dbReference>
<keyword evidence="5 13" id="KW-0808">Transferase</keyword>
<evidence type="ECO:0000256" key="5">
    <source>
        <dbReference type="ARBA" id="ARBA00022679"/>
    </source>
</evidence>
<feature type="transmembrane region" description="Helical" evidence="11">
    <location>
        <begin position="690"/>
        <end position="712"/>
    </location>
</feature>
<proteinExistence type="inferred from homology"/>
<organism evidence="13 14">
    <name type="scientific">Trichinella pseudospiralis</name>
    <name type="common">Parasitic roundworm</name>
    <dbReference type="NCBI Taxonomy" id="6337"/>
    <lineage>
        <taxon>Eukaryota</taxon>
        <taxon>Metazoa</taxon>
        <taxon>Ecdysozoa</taxon>
        <taxon>Nematoda</taxon>
        <taxon>Enoplea</taxon>
        <taxon>Dorylaimia</taxon>
        <taxon>Trichinellida</taxon>
        <taxon>Trichinellidae</taxon>
        <taxon>Trichinella</taxon>
    </lineage>
</organism>
<evidence type="ECO:0000259" key="12">
    <source>
        <dbReference type="Pfam" id="PF19316"/>
    </source>
</evidence>
<dbReference type="AlphaFoldDB" id="A0A0V1JMR4"/>
<evidence type="ECO:0000256" key="10">
    <source>
        <dbReference type="ARBA" id="ARBA00023180"/>
    </source>
</evidence>
<evidence type="ECO:0000313" key="14">
    <source>
        <dbReference type="Proteomes" id="UP000054826"/>
    </source>
</evidence>
<feature type="transmembrane region" description="Helical" evidence="11">
    <location>
        <begin position="846"/>
        <end position="869"/>
    </location>
</feature>
<feature type="transmembrane region" description="Helical" evidence="11">
    <location>
        <begin position="269"/>
        <end position="288"/>
    </location>
</feature>
<dbReference type="GO" id="GO:0006506">
    <property type="term" value="P:GPI anchor biosynthetic process"/>
    <property type="evidence" value="ECO:0007669"/>
    <property type="project" value="UniProtKB-UniPathway"/>
</dbReference>
<feature type="transmembrane region" description="Helical" evidence="11">
    <location>
        <begin position="916"/>
        <end position="938"/>
    </location>
</feature>
<dbReference type="InterPro" id="IPR039527">
    <property type="entry name" value="PIGG/GPI7"/>
</dbReference>
<evidence type="ECO:0000313" key="13">
    <source>
        <dbReference type="EMBL" id="KRZ36256.1"/>
    </source>
</evidence>
<evidence type="ECO:0000256" key="8">
    <source>
        <dbReference type="ARBA" id="ARBA00022989"/>
    </source>
</evidence>
<feature type="transmembrane region" description="Helical" evidence="11">
    <location>
        <begin position="131"/>
        <end position="153"/>
    </location>
</feature>
<feature type="transmembrane region" description="Helical" evidence="11">
    <location>
        <begin position="881"/>
        <end position="904"/>
    </location>
</feature>
<evidence type="ECO:0000256" key="11">
    <source>
        <dbReference type="SAM" id="Phobius"/>
    </source>
</evidence>
<keyword evidence="7" id="KW-0256">Endoplasmic reticulum</keyword>
<feature type="transmembrane region" description="Helical" evidence="11">
    <location>
        <begin position="760"/>
        <end position="789"/>
    </location>
</feature>
<dbReference type="EMBL" id="JYDV01000076">
    <property type="protein sequence ID" value="KRZ36256.1"/>
    <property type="molecule type" value="Genomic_DNA"/>
</dbReference>